<feature type="domain" description="Peptidoglycan beta-N-acetylmuramidase NamZ N-terminal" evidence="1">
    <location>
        <begin position="67"/>
        <end position="270"/>
    </location>
</feature>
<dbReference type="PIRSF" id="PIRSF016719">
    <property type="entry name" value="UCP016719"/>
    <property type="match status" value="1"/>
</dbReference>
<evidence type="ECO:0000259" key="1">
    <source>
        <dbReference type="Pfam" id="PF07075"/>
    </source>
</evidence>
<reference evidence="3 4" key="1">
    <citation type="submission" date="2023-09" db="EMBL/GenBank/DDBJ databases">
        <authorList>
            <person name="Rey-Velasco X."/>
        </authorList>
    </citation>
    <scope>NUCLEOTIDE SEQUENCE [LARGE SCALE GENOMIC DNA]</scope>
    <source>
        <strain evidence="3 4">F117</strain>
    </source>
</reference>
<dbReference type="InterPro" id="IPR008302">
    <property type="entry name" value="NamZ"/>
</dbReference>
<evidence type="ECO:0000259" key="2">
    <source>
        <dbReference type="Pfam" id="PF20732"/>
    </source>
</evidence>
<accession>A0ABU3D5F0</accession>
<comment type="caution">
    <text evidence="3">The sequence shown here is derived from an EMBL/GenBank/DDBJ whole genome shotgun (WGS) entry which is preliminary data.</text>
</comment>
<gene>
    <name evidence="3" type="ORF">RM539_09275</name>
</gene>
<dbReference type="Gene3D" id="3.40.50.12170">
    <property type="entry name" value="Uncharacterised protein PF07075, DUF1343"/>
    <property type="match status" value="1"/>
</dbReference>
<dbReference type="PROSITE" id="PS51257">
    <property type="entry name" value="PROKAR_LIPOPROTEIN"/>
    <property type="match status" value="1"/>
</dbReference>
<dbReference type="Pfam" id="PF20732">
    <property type="entry name" value="NamZ_C"/>
    <property type="match status" value="1"/>
</dbReference>
<organism evidence="3 4">
    <name type="scientific">Autumnicola musiva</name>
    <dbReference type="NCBI Taxonomy" id="3075589"/>
    <lineage>
        <taxon>Bacteria</taxon>
        <taxon>Pseudomonadati</taxon>
        <taxon>Bacteroidota</taxon>
        <taxon>Flavobacteriia</taxon>
        <taxon>Flavobacteriales</taxon>
        <taxon>Flavobacteriaceae</taxon>
        <taxon>Autumnicola</taxon>
    </lineage>
</organism>
<keyword evidence="4" id="KW-1185">Reference proteome</keyword>
<dbReference type="Proteomes" id="UP001262582">
    <property type="component" value="Unassembled WGS sequence"/>
</dbReference>
<dbReference type="RefSeq" id="WP_311503109.1">
    <property type="nucleotide sequence ID" value="NZ_JAVRHK010000005.1"/>
</dbReference>
<dbReference type="InterPro" id="IPR048502">
    <property type="entry name" value="NamZ_N"/>
</dbReference>
<dbReference type="InterPro" id="IPR048503">
    <property type="entry name" value="NamZ_C"/>
</dbReference>
<proteinExistence type="predicted"/>
<name>A0ABU3D5F0_9FLAO</name>
<dbReference type="PANTHER" id="PTHR42915:SF1">
    <property type="entry name" value="PEPTIDOGLYCAN BETA-N-ACETYLMURAMIDASE NAMZ"/>
    <property type="match status" value="1"/>
</dbReference>
<sequence length="414" mass="46530">MIKRLFKSTFLFALIGFLSCGNTNSKPKNAEVLPQQKNEETVRPLEEIIVGANRTENYLPLLKNKSVGIIGNQSSLIKKEDGNYTHLVDSLKSSGINIKKVFAPEHGFRGDADAGEAVQDGKDPKTGLPVISLYGNNKKPSAEQLEGIDILIFDLQDVGTRFYTYISSLHYIMEAAAENNIDVLVFDRPNPNGNYIDGPVLEPQHQSFVSMHPIPVVHGMTMGEYAKMINGEGWLKNGKKVNLTVTEMENYDHSKPYSLPVKPSPNLPNDQAIKLYPSLCFFEGTNINAGRGTHKQFQVYGSPYLDKDIYDFIYTPQSMPGAKSPKHLGKTCYGEDLSKANVPEKINLEWLIEAYQNTADKTEFFNSFFTKLAGTKKLQQQIESGLSAEEIRESWKVGLENFRRTREQYLIYKP</sequence>
<dbReference type="Pfam" id="PF07075">
    <property type="entry name" value="NamZ_N"/>
    <property type="match status" value="1"/>
</dbReference>
<protein>
    <submittedName>
        <fullName evidence="3">DUF1343 domain-containing protein</fullName>
    </submittedName>
</protein>
<dbReference type="Gene3D" id="3.90.1150.140">
    <property type="match status" value="1"/>
</dbReference>
<dbReference type="EMBL" id="JAVRHK010000005">
    <property type="protein sequence ID" value="MDT0676767.1"/>
    <property type="molecule type" value="Genomic_DNA"/>
</dbReference>
<dbReference type="PANTHER" id="PTHR42915">
    <property type="entry name" value="HYPOTHETICAL 460 KDA PROTEIN IN FEUA-SIGW INTERGENIC REGION [PRECURSOR]"/>
    <property type="match status" value="1"/>
</dbReference>
<feature type="domain" description="Peptidoglycan beta-N-acetylmuramidase NamZ C-terminal" evidence="2">
    <location>
        <begin position="275"/>
        <end position="412"/>
    </location>
</feature>
<evidence type="ECO:0000313" key="3">
    <source>
        <dbReference type="EMBL" id="MDT0676767.1"/>
    </source>
</evidence>
<evidence type="ECO:0000313" key="4">
    <source>
        <dbReference type="Proteomes" id="UP001262582"/>
    </source>
</evidence>